<organism evidence="2 3">
    <name type="scientific">Glomus cerebriforme</name>
    <dbReference type="NCBI Taxonomy" id="658196"/>
    <lineage>
        <taxon>Eukaryota</taxon>
        <taxon>Fungi</taxon>
        <taxon>Fungi incertae sedis</taxon>
        <taxon>Mucoromycota</taxon>
        <taxon>Glomeromycotina</taxon>
        <taxon>Glomeromycetes</taxon>
        <taxon>Glomerales</taxon>
        <taxon>Glomeraceae</taxon>
        <taxon>Glomus</taxon>
    </lineage>
</organism>
<evidence type="ECO:0000313" key="3">
    <source>
        <dbReference type="Proteomes" id="UP000265703"/>
    </source>
</evidence>
<dbReference type="Proteomes" id="UP000265703">
    <property type="component" value="Unassembled WGS sequence"/>
</dbReference>
<dbReference type="PROSITE" id="PS51752">
    <property type="entry name" value="JACALIN_LECTIN"/>
    <property type="match status" value="1"/>
</dbReference>
<dbReference type="SUPFAM" id="SSF51101">
    <property type="entry name" value="Mannose-binding lectins"/>
    <property type="match status" value="1"/>
</dbReference>
<accession>A0A397S599</accession>
<dbReference type="EMBL" id="QKYT01001499">
    <property type="protein sequence ID" value="RIA79167.1"/>
    <property type="molecule type" value="Genomic_DNA"/>
</dbReference>
<feature type="domain" description="Jacalin-type lectin" evidence="1">
    <location>
        <begin position="304"/>
        <end position="437"/>
    </location>
</feature>
<comment type="caution">
    <text evidence="2">The sequence shown here is derived from an EMBL/GenBank/DDBJ whole genome shotgun (WGS) entry which is preliminary data.</text>
</comment>
<name>A0A397S599_9GLOM</name>
<keyword evidence="3" id="KW-1185">Reference proteome</keyword>
<reference evidence="2 3" key="1">
    <citation type="submission" date="2018-06" db="EMBL/GenBank/DDBJ databases">
        <title>Comparative genomics reveals the genomic features of Rhizophagus irregularis, R. cerebriforme, R. diaphanum and Gigaspora rosea, and their symbiotic lifestyle signature.</title>
        <authorList>
            <person name="Morin E."/>
            <person name="San Clemente H."/>
            <person name="Chen E.C.H."/>
            <person name="De La Providencia I."/>
            <person name="Hainaut M."/>
            <person name="Kuo A."/>
            <person name="Kohler A."/>
            <person name="Murat C."/>
            <person name="Tang N."/>
            <person name="Roy S."/>
            <person name="Loubradou J."/>
            <person name="Henrissat B."/>
            <person name="Grigoriev I.V."/>
            <person name="Corradi N."/>
            <person name="Roux C."/>
            <person name="Martin F.M."/>
        </authorList>
    </citation>
    <scope>NUCLEOTIDE SEQUENCE [LARGE SCALE GENOMIC DNA]</scope>
    <source>
        <strain evidence="2 3">DAOM 227022</strain>
    </source>
</reference>
<evidence type="ECO:0000313" key="2">
    <source>
        <dbReference type="EMBL" id="RIA79167.1"/>
    </source>
</evidence>
<dbReference type="AlphaFoldDB" id="A0A397S599"/>
<dbReference type="InterPro" id="IPR001229">
    <property type="entry name" value="Jacalin-like_lectin_dom"/>
</dbReference>
<dbReference type="InterPro" id="IPR036404">
    <property type="entry name" value="Jacalin-like_lectin_dom_sf"/>
</dbReference>
<proteinExistence type="predicted"/>
<gene>
    <name evidence="2" type="ORF">C1645_841372</name>
</gene>
<evidence type="ECO:0000259" key="1">
    <source>
        <dbReference type="PROSITE" id="PS51752"/>
    </source>
</evidence>
<dbReference type="Gene3D" id="2.100.10.30">
    <property type="entry name" value="Jacalin-like lectin domain"/>
    <property type="match status" value="1"/>
</dbReference>
<dbReference type="OrthoDB" id="2306079at2759"/>
<protein>
    <recommendedName>
        <fullName evidence="1">Jacalin-type lectin domain-containing protein</fullName>
    </recommendedName>
</protein>
<dbReference type="Pfam" id="PF01419">
    <property type="entry name" value="Jacalin"/>
    <property type="match status" value="1"/>
</dbReference>
<dbReference type="SMART" id="SM00915">
    <property type="entry name" value="Jacalin"/>
    <property type="match status" value="1"/>
</dbReference>
<sequence length="441" mass="50488">MDSTEMEEETHLAKKVECRIGGEHVVEVNLDDALIKTENIFNKLYNLDLPAYSKFSENRVAVANLANLVNSNDAFDMSKKNIYNDLLQLDDHLNQLSMWLVFIYEVGKIFFLTFEKGFYEWERTNKHDPKLFELIKNKTDDLYFCVSETASKIVTIKKFVPSTKSDLKIYNGSKEMTFSQWINYLDISLWCNTLTIKKCKHELSRVKKIVAFLEYGDFNLTMFTIYFSTYIDELNVIINHLSREKVKVNKATKDLKPLIKIIKSAYMNFLTNQDVIQKGVDLNVGLDVHKSKLIGEVGCREFVAHFTNAPVFQGVSMAKHLPFLRNIKISAGLHIVSLTFEWSDNISFKYGGNGGELSDFNLDKDEVLTWVKIYTDDRGKVSGLEFCTNKWQTTSRLGKSSLALNSTILKAPSGYEIVGLHGGFDRYICGIGILYSKIEMD</sequence>